<keyword evidence="1" id="KW-0812">Transmembrane</keyword>
<protein>
    <submittedName>
        <fullName evidence="2">Membrane protein</fullName>
    </submittedName>
</protein>
<dbReference type="STRING" id="1348632.GCA_001591745_01193"/>
<gene>
    <name evidence="2" type="ORF">RU87_GL001675</name>
</gene>
<dbReference type="EMBL" id="JXJX01000008">
    <property type="protein sequence ID" value="PCS06466.1"/>
    <property type="molecule type" value="Genomic_DNA"/>
</dbReference>
<evidence type="ECO:0000313" key="3">
    <source>
        <dbReference type="Proteomes" id="UP000242246"/>
    </source>
</evidence>
<keyword evidence="1" id="KW-0472">Membrane</keyword>
<reference evidence="2 3" key="1">
    <citation type="submission" date="2014-12" db="EMBL/GenBank/DDBJ databases">
        <title>Draft genome sequences of 10 type strains of Lactococcus.</title>
        <authorList>
            <person name="Sun Z."/>
            <person name="Zhong Z."/>
            <person name="Liu W."/>
            <person name="Zhang W."/>
            <person name="Zhang H."/>
        </authorList>
    </citation>
    <scope>NUCLEOTIDE SEQUENCE [LARGE SCALE GENOMIC DNA]</scope>
    <source>
        <strain evidence="2 3">DSM 20686</strain>
    </source>
</reference>
<proteinExistence type="predicted"/>
<feature type="transmembrane region" description="Helical" evidence="1">
    <location>
        <begin position="287"/>
        <end position="306"/>
    </location>
</feature>
<feature type="transmembrane region" description="Helical" evidence="1">
    <location>
        <begin position="32"/>
        <end position="53"/>
    </location>
</feature>
<feature type="transmembrane region" description="Helical" evidence="1">
    <location>
        <begin position="257"/>
        <end position="280"/>
    </location>
</feature>
<organism evidence="2 3">
    <name type="scientific">Pseudolactococcus plantarum</name>
    <dbReference type="NCBI Taxonomy" id="1365"/>
    <lineage>
        <taxon>Bacteria</taxon>
        <taxon>Bacillati</taxon>
        <taxon>Bacillota</taxon>
        <taxon>Bacilli</taxon>
        <taxon>Lactobacillales</taxon>
        <taxon>Streptococcaceae</taxon>
        <taxon>Pseudolactococcus</taxon>
    </lineage>
</organism>
<comment type="caution">
    <text evidence="2">The sequence shown here is derived from an EMBL/GenBank/DDBJ whole genome shotgun (WGS) entry which is preliminary data.</text>
</comment>
<feature type="transmembrane region" description="Helical" evidence="1">
    <location>
        <begin position="342"/>
        <end position="361"/>
    </location>
</feature>
<dbReference type="AlphaFoldDB" id="A0A2A5RYY7"/>
<keyword evidence="1" id="KW-1133">Transmembrane helix</keyword>
<evidence type="ECO:0000256" key="1">
    <source>
        <dbReference type="SAM" id="Phobius"/>
    </source>
</evidence>
<evidence type="ECO:0000313" key="2">
    <source>
        <dbReference type="EMBL" id="PCS06466.1"/>
    </source>
</evidence>
<name>A0A2A5RYY7_9LACT</name>
<feature type="transmembrane region" description="Helical" evidence="1">
    <location>
        <begin position="200"/>
        <end position="222"/>
    </location>
</feature>
<sequence length="368" mass="39118">MWEIGGVFLVVCLIRFKYQNKGSYKMKSTWRFILSLVVILTAILAIMMAAFALPAVHSGVQQVPIGIIEKNDAIYDKISQSLQAKGFKVTRFNTEKTAVNAMKERKAYGVYAIDPSGDVTLYKATAASTTVAQLLTDVAKEMLTQQKSAAQEQLTQLMTKTTDSVKLKVLTQKLVAISAKQVKIVEVKAFPKTDEKGSGLAAGALPIALGGWIGTVAISQLIKGKRQKFIAVIGFSIIGGLGLIAVIQFGIGTFDGNYLLTSLGAMLGIMATSFFVLGILEVLGLPGLGIAAIVLILLGNPLSGLLTAPELLPNGWGAFGQLLPPGATGTLLRNIAFFDGHAISQPLLVLLAYVGFGMILFKLGKKSV</sequence>
<feature type="transmembrane region" description="Helical" evidence="1">
    <location>
        <begin position="229"/>
        <end position="251"/>
    </location>
</feature>
<accession>A0A2A5RYY7</accession>
<dbReference type="Proteomes" id="UP000242246">
    <property type="component" value="Unassembled WGS sequence"/>
</dbReference>
<keyword evidence="3" id="KW-1185">Reference proteome</keyword>